<dbReference type="Pfam" id="PF07944">
    <property type="entry name" value="Beta-AFase-like_GH127_cat"/>
    <property type="match status" value="1"/>
</dbReference>
<evidence type="ECO:0000259" key="3">
    <source>
        <dbReference type="Pfam" id="PF20736"/>
    </source>
</evidence>
<dbReference type="InterPro" id="IPR049049">
    <property type="entry name" value="Beta-AFase-like_GH127_C"/>
</dbReference>
<dbReference type="RefSeq" id="WP_143987057.1">
    <property type="nucleotide sequence ID" value="NZ_CP041692.1"/>
</dbReference>
<dbReference type="InterPro" id="IPR012878">
    <property type="entry name" value="Beta-AFase-like_GH127_cat"/>
</dbReference>
<feature type="domain" description="Non-reducing end beta-L-arabinofuranosidase-like GH127 middle" evidence="3">
    <location>
        <begin position="421"/>
        <end position="515"/>
    </location>
</feature>
<keyword evidence="6" id="KW-1185">Reference proteome</keyword>
<dbReference type="Pfam" id="PF20737">
    <property type="entry name" value="Glyco_hydro127C"/>
    <property type="match status" value="1"/>
</dbReference>
<accession>A0A516Q0Z6</accession>
<feature type="region of interest" description="Disordered" evidence="1">
    <location>
        <begin position="1"/>
        <end position="20"/>
    </location>
</feature>
<sequence length="638" mass="70732">MQLTAAPAGPIRPTASARLDQRPDVRAEITGGLLGHWQQVNRKASIPLGIGQLEQAGNYDNLRLAAGNCVDAVHRGPVYMDSDIYKMLESAGFQLETGADDELIDFVRAAAELIIAAQADDGYLNSYYQVRAPEKRYAELTNSHELYTAGHLLQAAVALARAGHDQLMQPALRLADHLVEVFLDQRCPHLDGHPEVETALVELYRQTGKADYLELARRLIEDRGRGLAGRHTVGSAYFQDALPIREMPILTGHAVRAMYLEAGIVDVAVETDDRSLLDASVRRWQDMVASKTVITGGNGARMLKEAFGEGYELPSDQSYNETCAAVAAIHWSWRLLLATGEARYADLIERTLYNVFGASVSADGTEFFKGNPLQRRHDHEQVIGDPRYRGGWFWSACCPPNVTRLMASLQHYLATSTDDSLTVQQYAAARLSADVAGDPVTLRLESDLPWDGRVMITVDAAGGREWTLRLRQPSWSPTVRLLINQEPQVVEPDGSGYLSLRRSWQRGDSIELILDLRPRLIRAHPMIDAVRGCLAIERGPLVYCFEQADQEPGVDSERLRISPDAPITVLPVEELPGIGRTVRLQLPAEELIGLPADGLPYFADPVRVRTRPVTATALPYFQWSNRDRLPMRVWLPAG</sequence>
<dbReference type="InterPro" id="IPR049174">
    <property type="entry name" value="Beta-AFase-like"/>
</dbReference>
<proteinExistence type="predicted"/>
<dbReference type="PANTHER" id="PTHR43465">
    <property type="entry name" value="DUF1680 DOMAIN PROTEIN (AFU_ORTHOLOGUE AFUA_1G08910)"/>
    <property type="match status" value="1"/>
</dbReference>
<name>A0A516Q0Z6_9ACTN</name>
<feature type="domain" description="Non-reducing end beta-L-arabinofuranosidase-like GH127 catalytic" evidence="2">
    <location>
        <begin position="30"/>
        <end position="410"/>
    </location>
</feature>
<dbReference type="AlphaFoldDB" id="A0A516Q0Z6"/>
<dbReference type="KEGG" id="mik:FOE78_15220"/>
<feature type="domain" description="Non-reducing end beta-L-arabinofuranosidase-like GH127 C-terminal" evidence="4">
    <location>
        <begin position="518"/>
        <end position="636"/>
    </location>
</feature>
<dbReference type="PANTHER" id="PTHR43465:SF2">
    <property type="entry name" value="DUF1680 DOMAIN PROTEIN (AFU_ORTHOLOGUE AFUA_1G08910)"/>
    <property type="match status" value="1"/>
</dbReference>
<dbReference type="EMBL" id="CP041692">
    <property type="protein sequence ID" value="QDP97096.1"/>
    <property type="molecule type" value="Genomic_DNA"/>
</dbReference>
<evidence type="ECO:0000259" key="4">
    <source>
        <dbReference type="Pfam" id="PF20737"/>
    </source>
</evidence>
<dbReference type="GO" id="GO:0005975">
    <property type="term" value="P:carbohydrate metabolic process"/>
    <property type="evidence" value="ECO:0007669"/>
    <property type="project" value="InterPro"/>
</dbReference>
<reference evidence="5 6" key="1">
    <citation type="submission" date="2019-07" db="EMBL/GenBank/DDBJ databases">
        <title>Microlunatus dokdonensis sp. nov. isolated from the rhizospheric soil of the wild plant Elymus tsukushiensis.</title>
        <authorList>
            <person name="Ghim S.-Y."/>
            <person name="Hwang Y.-J."/>
            <person name="Son J.-S."/>
            <person name="Shin J.-H."/>
        </authorList>
    </citation>
    <scope>NUCLEOTIDE SEQUENCE [LARGE SCALE GENOMIC DNA]</scope>
    <source>
        <strain evidence="5 6">KUDC0627</strain>
    </source>
</reference>
<evidence type="ECO:0000259" key="2">
    <source>
        <dbReference type="Pfam" id="PF07944"/>
    </source>
</evidence>
<evidence type="ECO:0000256" key="1">
    <source>
        <dbReference type="SAM" id="MobiDB-lite"/>
    </source>
</evidence>
<evidence type="ECO:0000313" key="6">
    <source>
        <dbReference type="Proteomes" id="UP000319263"/>
    </source>
</evidence>
<dbReference type="SUPFAM" id="SSF48208">
    <property type="entry name" value="Six-hairpin glycosidases"/>
    <property type="match status" value="1"/>
</dbReference>
<dbReference type="InterPro" id="IPR008928">
    <property type="entry name" value="6-hairpin_glycosidase_sf"/>
</dbReference>
<evidence type="ECO:0000313" key="5">
    <source>
        <dbReference type="EMBL" id="QDP97096.1"/>
    </source>
</evidence>
<organism evidence="5 6">
    <name type="scientific">Microlunatus elymi</name>
    <dbReference type="NCBI Taxonomy" id="2596828"/>
    <lineage>
        <taxon>Bacteria</taxon>
        <taxon>Bacillati</taxon>
        <taxon>Actinomycetota</taxon>
        <taxon>Actinomycetes</taxon>
        <taxon>Propionibacteriales</taxon>
        <taxon>Propionibacteriaceae</taxon>
        <taxon>Microlunatus</taxon>
    </lineage>
</organism>
<keyword evidence="5" id="KW-0378">Hydrolase</keyword>
<dbReference type="Pfam" id="PF20736">
    <property type="entry name" value="Glyco_hydro127M"/>
    <property type="match status" value="1"/>
</dbReference>
<dbReference type="GO" id="GO:0016787">
    <property type="term" value="F:hydrolase activity"/>
    <property type="evidence" value="ECO:0007669"/>
    <property type="project" value="UniProtKB-KW"/>
</dbReference>
<dbReference type="OrthoDB" id="9757939at2"/>
<dbReference type="Proteomes" id="UP000319263">
    <property type="component" value="Chromosome"/>
</dbReference>
<gene>
    <name evidence="5" type="ORF">FOE78_15220</name>
</gene>
<dbReference type="InterPro" id="IPR049046">
    <property type="entry name" value="Beta-AFase-like_GH127_middle"/>
</dbReference>
<protein>
    <submittedName>
        <fullName evidence="5">Glycoside hydrolase family 127 protein</fullName>
    </submittedName>
</protein>